<evidence type="ECO:0000256" key="3">
    <source>
        <dbReference type="ARBA" id="ARBA00022729"/>
    </source>
</evidence>
<dbReference type="FunFam" id="3.80.10.10:FF:000198">
    <property type="entry name" value="Blast:Protein toll"/>
    <property type="match status" value="1"/>
</dbReference>
<dbReference type="GO" id="GO:0005615">
    <property type="term" value="C:extracellular space"/>
    <property type="evidence" value="ECO:0007669"/>
    <property type="project" value="TreeGrafter"/>
</dbReference>
<dbReference type="PROSITE" id="PS50104">
    <property type="entry name" value="TIR"/>
    <property type="match status" value="1"/>
</dbReference>
<dbReference type="Pfam" id="PF13855">
    <property type="entry name" value="LRR_8"/>
    <property type="match status" value="6"/>
</dbReference>
<dbReference type="PANTHER" id="PTHR24373:SF385">
    <property type="entry name" value="GH01279P-RELATED"/>
    <property type="match status" value="1"/>
</dbReference>
<dbReference type="SMART" id="SM00364">
    <property type="entry name" value="LRR_BAC"/>
    <property type="match status" value="9"/>
</dbReference>
<name>A0A9N9S5E9_9DIPT</name>
<keyword evidence="6" id="KW-0472">Membrane</keyword>
<dbReference type="SMART" id="SM00365">
    <property type="entry name" value="LRR_SD22"/>
    <property type="match status" value="8"/>
</dbReference>
<evidence type="ECO:0000256" key="2">
    <source>
        <dbReference type="ARBA" id="ARBA00022614"/>
    </source>
</evidence>
<feature type="domain" description="TIR" evidence="8">
    <location>
        <begin position="1091"/>
        <end position="1226"/>
    </location>
</feature>
<dbReference type="PANTHER" id="PTHR24373">
    <property type="entry name" value="SLIT RELATED LEUCINE-RICH REPEAT NEURONAL PROTEIN"/>
    <property type="match status" value="1"/>
</dbReference>
<dbReference type="Gene3D" id="3.40.50.10140">
    <property type="entry name" value="Toll/interleukin-1 receptor homology (TIR) domain"/>
    <property type="match status" value="1"/>
</dbReference>
<evidence type="ECO:0000256" key="4">
    <source>
        <dbReference type="ARBA" id="ARBA00022737"/>
    </source>
</evidence>
<dbReference type="InterPro" id="IPR000157">
    <property type="entry name" value="TIR_dom"/>
</dbReference>
<evidence type="ECO:0000256" key="7">
    <source>
        <dbReference type="SAM" id="SignalP"/>
    </source>
</evidence>
<keyword evidence="2" id="KW-0433">Leucine-rich repeat</keyword>
<keyword evidence="6" id="KW-1133">Transmembrane helix</keyword>
<dbReference type="InterPro" id="IPR035897">
    <property type="entry name" value="Toll_tir_struct_dom_sf"/>
</dbReference>
<dbReference type="InterPro" id="IPR003591">
    <property type="entry name" value="Leu-rich_rpt_typical-subtyp"/>
</dbReference>
<evidence type="ECO:0000313" key="10">
    <source>
        <dbReference type="Proteomes" id="UP001153620"/>
    </source>
</evidence>
<keyword evidence="6" id="KW-0812">Transmembrane</keyword>
<dbReference type="PROSITE" id="PS51450">
    <property type="entry name" value="LRR"/>
    <property type="match status" value="6"/>
</dbReference>
<keyword evidence="3 7" id="KW-0732">Signal</keyword>
<feature type="region of interest" description="Disordered" evidence="5">
    <location>
        <begin position="1520"/>
        <end position="1539"/>
    </location>
</feature>
<dbReference type="InterPro" id="IPR032675">
    <property type="entry name" value="LRR_dom_sf"/>
</dbReference>
<feature type="chain" id="PRO_5040422015" description="TIR domain-containing protein" evidence="7">
    <location>
        <begin position="26"/>
        <end position="1539"/>
    </location>
</feature>
<evidence type="ECO:0000256" key="5">
    <source>
        <dbReference type="SAM" id="MobiDB-lite"/>
    </source>
</evidence>
<dbReference type="InterPro" id="IPR050328">
    <property type="entry name" value="Dev_Immune_Receptor"/>
</dbReference>
<feature type="compositionally biased region" description="Low complexity" evidence="5">
    <location>
        <begin position="1475"/>
        <end position="1485"/>
    </location>
</feature>
<feature type="signal peptide" evidence="7">
    <location>
        <begin position="1"/>
        <end position="25"/>
    </location>
</feature>
<evidence type="ECO:0000313" key="9">
    <source>
        <dbReference type="EMBL" id="CAG9809286.1"/>
    </source>
</evidence>
<comment type="similarity">
    <text evidence="1">Belongs to the Toll-like receptor family.</text>
</comment>
<dbReference type="InterPro" id="IPR001611">
    <property type="entry name" value="Leu-rich_rpt"/>
</dbReference>
<dbReference type="Proteomes" id="UP001153620">
    <property type="component" value="Chromosome 3"/>
</dbReference>
<keyword evidence="10" id="KW-1185">Reference proteome</keyword>
<dbReference type="EMBL" id="OU895879">
    <property type="protein sequence ID" value="CAG9809286.1"/>
    <property type="molecule type" value="Genomic_DNA"/>
</dbReference>
<dbReference type="OrthoDB" id="2015831at2759"/>
<sequence length="1539" mass="175430">MQRIRDKILIVSLLISTFATVLVNCQQHQALQNVIEPSQAFSYEAPDDCKFSLIKNQDISLVCNLRTVNSEYDTTNFSVIPIEHTTSLTILCNNELKTKSRLKAKSFSHLVQINELGLEYCKFAKLQSDFLWGLGGLRNLSIRTHNIYWPSLNLEIDGNTFQYVKNLVRLDLSTNNIWSLPDGIFCSLSNLKHLNISENRLQDINELGFRERASNEREINVDDKRPIPPPTLSSLLTSTLSSGDSKKSSIGCTIDLEYLDISFNHFVLLPENGFGTLKRLRILKINNNEISMLADKALGGLRNLQIITLSSNKIVALPSKLFKDPSQTIQEIHLKNNSISVLSPGLFANLVQLQTLDLSVNQLTSTWINRGTFKGLIRLVLLDLSTNKITKLESEMFSDLYTVQILNLRNNLLENIDANTFSSMSNLHKLLVSHNKIKYLDAYSLNGLSVLALLSLDNNVLTGVHPEAFRNCSSLDVLNLNGNELTKIPLALKDMRLLRTLDLGENLISTLDEPGFRGLNKVYGLRLIGNQIENISRSTFRELPELQILNLAKNQITNIERGTFEASPSIEAIRLDGNFLTQIDGLFSNMPNLVWLNVSDNNLTQFDFAHIPNDLKWLDIHKNNLTELTNIHGLDDQLKLQTLDVSFNRLERVTASTIPNAIELLFLNDNLIHEIEPHTFLHKPNLTRVDLYANRITGLDQKALRLTPYPLEKVLPEFYIGGNPFICDCNIEWLKTINDQYSRSYPRVMDIDTIYCKLLYNRDKSFIPLLEAQPHHFLCGYTHHCFSICDCCGHNSCDCEMKCPTNCTCFHDLAWKTNIVECSGTVYRDIPKKMPNDITELYLDGTNLMELNENSFIGKKNLIIFYGNNSNIHTILNGTFGHLQKLLILHLGNNKLQRLNGHEFNSLENLRELYLQHNKLSYIDTRTFQELKKLQVIRLDDNKLINFEIWQLTYNPYLVEIALADNLWSCDCHYLNKLQIYLQSNTEKIIDLNRMACVYNNYTNVLKEKNGTICTLKDGISSIVYSKQIEDLLPFLLVATCAFVGFFGLVMGIFCYRHELKTFIQTHCTQLFICCGYKSTEFFNDYNDKDRLYDAYLIYSIQDDNFVTQGLTNVLENDIGYRLCLHYRDFNLNVNNFIADTICEAIDNSKRAVLVLSKNFLYNEWGRFEFKGAVHEVLKRRRKLIIILYGDIPQKDLDADIRLYLKTNLCLEWDDKKFWQKLRLALPSTSSIGKQTNKHCLTNRSTTNVYAAAPIYEGVHQMSNVPPNVSQYPPLRAPHDYNTITPVNRSSTLRRGNNTLMATSGPASIRLDNYGPAMSGGCQPKICDNYEQINNCKFNTMQNEHHINNITRRVHEYAVPICTAANIGNPTAMDSKRTNCMLGSSSDNNNFECNNKYTSSTSSLSNGSSEFCTRSLSSPSNSRHCIDGYTNDNVNSDDVFYKSKEPPSSRGDSNINNLNNINCKTMPSSYYCGGNSKNSNNNNNNTIHHQLHNTSQTSKMYNNKSDKLNIVDENNMKNSANVTTTDKKRRLPQSEMMWA</sequence>
<feature type="region of interest" description="Disordered" evidence="5">
    <location>
        <begin position="1474"/>
        <end position="1501"/>
    </location>
</feature>
<evidence type="ECO:0000256" key="6">
    <source>
        <dbReference type="SAM" id="Phobius"/>
    </source>
</evidence>
<feature type="transmembrane region" description="Helical" evidence="6">
    <location>
        <begin position="1032"/>
        <end position="1056"/>
    </location>
</feature>
<dbReference type="GO" id="GO:0031012">
    <property type="term" value="C:extracellular matrix"/>
    <property type="evidence" value="ECO:0007669"/>
    <property type="project" value="TreeGrafter"/>
</dbReference>
<evidence type="ECO:0000259" key="8">
    <source>
        <dbReference type="PROSITE" id="PS50104"/>
    </source>
</evidence>
<dbReference type="SMART" id="SM00255">
    <property type="entry name" value="TIR"/>
    <property type="match status" value="1"/>
</dbReference>
<dbReference type="Gene3D" id="3.80.10.10">
    <property type="entry name" value="Ribonuclease Inhibitor"/>
    <property type="match status" value="6"/>
</dbReference>
<feature type="compositionally biased region" description="Polar residues" evidence="5">
    <location>
        <begin position="1486"/>
        <end position="1501"/>
    </location>
</feature>
<reference evidence="9" key="1">
    <citation type="submission" date="2022-01" db="EMBL/GenBank/DDBJ databases">
        <authorList>
            <person name="King R."/>
        </authorList>
    </citation>
    <scope>NUCLEOTIDE SEQUENCE</scope>
</reference>
<accession>A0A9N9S5E9</accession>
<dbReference type="GO" id="GO:0007165">
    <property type="term" value="P:signal transduction"/>
    <property type="evidence" value="ECO:0007669"/>
    <property type="project" value="InterPro"/>
</dbReference>
<keyword evidence="4" id="KW-0677">Repeat</keyword>
<evidence type="ECO:0000256" key="1">
    <source>
        <dbReference type="ARBA" id="ARBA00009634"/>
    </source>
</evidence>
<reference evidence="9" key="2">
    <citation type="submission" date="2022-10" db="EMBL/GenBank/DDBJ databases">
        <authorList>
            <consortium name="ENA_rothamsted_submissions"/>
            <consortium name="culmorum"/>
            <person name="King R."/>
        </authorList>
    </citation>
    <scope>NUCLEOTIDE SEQUENCE</scope>
</reference>
<proteinExistence type="inferred from homology"/>
<gene>
    <name evidence="9" type="ORF">CHIRRI_LOCUS12113</name>
</gene>
<dbReference type="Pfam" id="PF01582">
    <property type="entry name" value="TIR"/>
    <property type="match status" value="1"/>
</dbReference>
<protein>
    <recommendedName>
        <fullName evidence="8">TIR domain-containing protein</fullName>
    </recommendedName>
</protein>
<dbReference type="SUPFAM" id="SSF52200">
    <property type="entry name" value="Toll/Interleukin receptor TIR domain"/>
    <property type="match status" value="1"/>
</dbReference>
<dbReference type="FunFam" id="3.40.50.10140:FF:000021">
    <property type="entry name" value="Toll receptor 13"/>
    <property type="match status" value="1"/>
</dbReference>
<dbReference type="SUPFAM" id="SSF52058">
    <property type="entry name" value="L domain-like"/>
    <property type="match status" value="4"/>
</dbReference>
<dbReference type="SMART" id="SM00369">
    <property type="entry name" value="LRR_TYP"/>
    <property type="match status" value="21"/>
</dbReference>
<organism evidence="9 10">
    <name type="scientific">Chironomus riparius</name>
    <dbReference type="NCBI Taxonomy" id="315576"/>
    <lineage>
        <taxon>Eukaryota</taxon>
        <taxon>Metazoa</taxon>
        <taxon>Ecdysozoa</taxon>
        <taxon>Arthropoda</taxon>
        <taxon>Hexapoda</taxon>
        <taxon>Insecta</taxon>
        <taxon>Pterygota</taxon>
        <taxon>Neoptera</taxon>
        <taxon>Endopterygota</taxon>
        <taxon>Diptera</taxon>
        <taxon>Nematocera</taxon>
        <taxon>Chironomoidea</taxon>
        <taxon>Chironomidae</taxon>
        <taxon>Chironominae</taxon>
        <taxon>Chironomus</taxon>
    </lineage>
</organism>